<dbReference type="CDD" id="cd00086">
    <property type="entry name" value="homeodomain"/>
    <property type="match status" value="1"/>
</dbReference>
<dbReference type="PANTHER" id="PTHR45950">
    <property type="entry name" value="HOMEOBOX-LEUCINE ZIPPER PROTEIN ATHB-14"/>
    <property type="match status" value="1"/>
</dbReference>
<dbReference type="PROSITE" id="PS50071">
    <property type="entry name" value="HOMEOBOX_2"/>
    <property type="match status" value="1"/>
</dbReference>
<evidence type="ECO:0000313" key="6">
    <source>
        <dbReference type="Proteomes" id="UP000306102"/>
    </source>
</evidence>
<dbReference type="Proteomes" id="UP000306102">
    <property type="component" value="Unassembled WGS sequence"/>
</dbReference>
<dbReference type="SUPFAM" id="SSF46689">
    <property type="entry name" value="Homeodomain-like"/>
    <property type="match status" value="1"/>
</dbReference>
<dbReference type="InterPro" id="IPR009057">
    <property type="entry name" value="Homeodomain-like_sf"/>
</dbReference>
<evidence type="ECO:0000256" key="3">
    <source>
        <dbReference type="RuleBase" id="RU000682"/>
    </source>
</evidence>
<evidence type="ECO:0000256" key="1">
    <source>
        <dbReference type="ARBA" id="ARBA00004123"/>
    </source>
</evidence>
<accession>A0A4S4F1D7</accession>
<evidence type="ECO:0000256" key="2">
    <source>
        <dbReference type="PROSITE-ProRule" id="PRU00108"/>
    </source>
</evidence>
<comment type="subcellular location">
    <subcellularLocation>
        <location evidence="1 2 3">Nucleus</location>
    </subcellularLocation>
</comment>
<dbReference type="Pfam" id="PF00046">
    <property type="entry name" value="Homeodomain"/>
    <property type="match status" value="1"/>
</dbReference>
<dbReference type="EMBL" id="SDRB02000398">
    <property type="protein sequence ID" value="THG23238.1"/>
    <property type="molecule type" value="Genomic_DNA"/>
</dbReference>
<name>A0A4S4F1D7_CAMSN</name>
<proteinExistence type="predicted"/>
<dbReference type="SMART" id="SM00389">
    <property type="entry name" value="HOX"/>
    <property type="match status" value="1"/>
</dbReference>
<dbReference type="GO" id="GO:0003677">
    <property type="term" value="F:DNA binding"/>
    <property type="evidence" value="ECO:0007669"/>
    <property type="project" value="UniProtKB-UniRule"/>
</dbReference>
<comment type="caution">
    <text evidence="5">The sequence shown here is derived from an EMBL/GenBank/DDBJ whole genome shotgun (WGS) entry which is preliminary data.</text>
</comment>
<dbReference type="PANTHER" id="PTHR45950:SF10">
    <property type="entry name" value="HOMEOBOX-LEUCINE ZIPPER PROTEIN REVOLUTA"/>
    <property type="match status" value="1"/>
</dbReference>
<feature type="DNA-binding region" description="Homeobox" evidence="2">
    <location>
        <begin position="97"/>
        <end position="160"/>
    </location>
</feature>
<organism evidence="5 6">
    <name type="scientific">Camellia sinensis var. sinensis</name>
    <name type="common">China tea</name>
    <dbReference type="NCBI Taxonomy" id="542762"/>
    <lineage>
        <taxon>Eukaryota</taxon>
        <taxon>Viridiplantae</taxon>
        <taxon>Streptophyta</taxon>
        <taxon>Embryophyta</taxon>
        <taxon>Tracheophyta</taxon>
        <taxon>Spermatophyta</taxon>
        <taxon>Magnoliopsida</taxon>
        <taxon>eudicotyledons</taxon>
        <taxon>Gunneridae</taxon>
        <taxon>Pentapetalae</taxon>
        <taxon>asterids</taxon>
        <taxon>Ericales</taxon>
        <taxon>Theaceae</taxon>
        <taxon>Camellia</taxon>
    </lineage>
</organism>
<dbReference type="InterPro" id="IPR001356">
    <property type="entry name" value="HD"/>
</dbReference>
<keyword evidence="2 3" id="KW-0238">DNA-binding</keyword>
<dbReference type="GO" id="GO:0005634">
    <property type="term" value="C:nucleus"/>
    <property type="evidence" value="ECO:0007669"/>
    <property type="project" value="UniProtKB-SubCell"/>
</dbReference>
<sequence length="235" mass="26819">MDYVFTIMLRAAALFPPCFPLKWLNTIFPALSIHSTDASPGNSPVYKQTLVQAFNHSVSHPRLPLIKVSVAEMERMGASHGGCSSRRCDVSGDPQEKCGKYMQYTTEQVEVLEKVFAECPNPTFSHQWEMIRDHPILSNIEPKQIKVWFQNHRCLEKQKKEATNIQLVNKKLTAANRLLKEENDCLQKQVSHLVYENEYMWQQLKNESPATTDTSCEFAINSPQHSLRAANDPKA</sequence>
<dbReference type="Gene3D" id="1.10.10.60">
    <property type="entry name" value="Homeodomain-like"/>
    <property type="match status" value="1"/>
</dbReference>
<keyword evidence="2 3" id="KW-0539">Nucleus</keyword>
<evidence type="ECO:0000313" key="5">
    <source>
        <dbReference type="EMBL" id="THG23238.1"/>
    </source>
</evidence>
<dbReference type="InterPro" id="IPR044830">
    <property type="entry name" value="HD-Zip_III"/>
</dbReference>
<reference evidence="5 6" key="1">
    <citation type="journal article" date="2018" name="Proc. Natl. Acad. Sci. U.S.A.">
        <title>Draft genome sequence of Camellia sinensis var. sinensis provides insights into the evolution of the tea genome and tea quality.</title>
        <authorList>
            <person name="Wei C."/>
            <person name="Yang H."/>
            <person name="Wang S."/>
            <person name="Zhao J."/>
            <person name="Liu C."/>
            <person name="Gao L."/>
            <person name="Xia E."/>
            <person name="Lu Y."/>
            <person name="Tai Y."/>
            <person name="She G."/>
            <person name="Sun J."/>
            <person name="Cao H."/>
            <person name="Tong W."/>
            <person name="Gao Q."/>
            <person name="Li Y."/>
            <person name="Deng W."/>
            <person name="Jiang X."/>
            <person name="Wang W."/>
            <person name="Chen Q."/>
            <person name="Zhang S."/>
            <person name="Li H."/>
            <person name="Wu J."/>
            <person name="Wang P."/>
            <person name="Li P."/>
            <person name="Shi C."/>
            <person name="Zheng F."/>
            <person name="Jian J."/>
            <person name="Huang B."/>
            <person name="Shan D."/>
            <person name="Shi M."/>
            <person name="Fang C."/>
            <person name="Yue Y."/>
            <person name="Li F."/>
            <person name="Li D."/>
            <person name="Wei S."/>
            <person name="Han B."/>
            <person name="Jiang C."/>
            <person name="Yin Y."/>
            <person name="Xia T."/>
            <person name="Zhang Z."/>
            <person name="Bennetzen J.L."/>
            <person name="Zhao S."/>
            <person name="Wan X."/>
        </authorList>
    </citation>
    <scope>NUCLEOTIDE SEQUENCE [LARGE SCALE GENOMIC DNA]</scope>
    <source>
        <strain evidence="6">cv. Shuchazao</strain>
        <tissue evidence="5">Leaf</tissue>
    </source>
</reference>
<gene>
    <name evidence="5" type="ORF">TEA_026196</name>
</gene>
<protein>
    <recommendedName>
        <fullName evidence="4">Homeobox domain-containing protein</fullName>
    </recommendedName>
</protein>
<dbReference type="GO" id="GO:0003700">
    <property type="term" value="F:DNA-binding transcription factor activity"/>
    <property type="evidence" value="ECO:0007669"/>
    <property type="project" value="InterPro"/>
</dbReference>
<feature type="domain" description="Homeobox" evidence="4">
    <location>
        <begin position="95"/>
        <end position="159"/>
    </location>
</feature>
<keyword evidence="6" id="KW-1185">Reference proteome</keyword>
<evidence type="ECO:0000259" key="4">
    <source>
        <dbReference type="PROSITE" id="PS50071"/>
    </source>
</evidence>
<dbReference type="AlphaFoldDB" id="A0A4S4F1D7"/>
<keyword evidence="2 3" id="KW-0371">Homeobox</keyword>
<dbReference type="STRING" id="542762.A0A4S4F1D7"/>